<reference evidence="2 3" key="1">
    <citation type="submission" date="2016-02" db="EMBL/GenBank/DDBJ databases">
        <title>Draft genome sequence of the strain BR 10247T Bradyrhizobium neotropicale isolated from nodules of Centrolobium paraense.</title>
        <authorList>
            <person name="Simoes-Araujo J.L."/>
            <person name="Barauna A.C."/>
            <person name="Silva K."/>
            <person name="Zilli J.E."/>
        </authorList>
    </citation>
    <scope>NUCLEOTIDE SEQUENCE [LARGE SCALE GENOMIC DNA]</scope>
    <source>
        <strain evidence="2 3">BR 10247</strain>
    </source>
</reference>
<feature type="region of interest" description="Disordered" evidence="1">
    <location>
        <begin position="136"/>
        <end position="155"/>
    </location>
</feature>
<comment type="caution">
    <text evidence="2">The sequence shown here is derived from an EMBL/GenBank/DDBJ whole genome shotgun (WGS) entry which is preliminary data.</text>
</comment>
<proteinExistence type="predicted"/>
<evidence type="ECO:0000313" key="3">
    <source>
        <dbReference type="Proteomes" id="UP000077173"/>
    </source>
</evidence>
<dbReference type="EMBL" id="LSEF01000054">
    <property type="protein sequence ID" value="OAF16530.1"/>
    <property type="molecule type" value="Genomic_DNA"/>
</dbReference>
<organism evidence="2 3">
    <name type="scientific">Bradyrhizobium neotropicale</name>
    <dbReference type="NCBI Taxonomy" id="1497615"/>
    <lineage>
        <taxon>Bacteria</taxon>
        <taxon>Pseudomonadati</taxon>
        <taxon>Pseudomonadota</taxon>
        <taxon>Alphaproteobacteria</taxon>
        <taxon>Hyphomicrobiales</taxon>
        <taxon>Nitrobacteraceae</taxon>
        <taxon>Bradyrhizobium</taxon>
    </lineage>
</organism>
<gene>
    <name evidence="2" type="ORF">AXW67_12265</name>
</gene>
<name>A0A176Z728_9BRAD</name>
<dbReference type="Proteomes" id="UP000077173">
    <property type="component" value="Unassembled WGS sequence"/>
</dbReference>
<dbReference type="AlphaFoldDB" id="A0A176Z728"/>
<keyword evidence="3" id="KW-1185">Reference proteome</keyword>
<accession>A0A176Z728</accession>
<sequence length="167" mass="18466">MAGVEQLRRREGVNLVQLEADISSVRPGSSIASIALPDYVEHTEGVTRVGALSAEAVIRDYESAAKEIEAMGRELIDAARKCEELTAQVHDAIAFMRETAAGYREEGRKIFKRIEECALFTEDVRKTCEEVKRRMKDVSVGDSSEHEPTAQERELNGIAAVSVQEIS</sequence>
<dbReference type="GeneID" id="32586333"/>
<evidence type="ECO:0000256" key="1">
    <source>
        <dbReference type="SAM" id="MobiDB-lite"/>
    </source>
</evidence>
<evidence type="ECO:0000313" key="2">
    <source>
        <dbReference type="EMBL" id="OAF16530.1"/>
    </source>
</evidence>
<protein>
    <submittedName>
        <fullName evidence="2">Uncharacterized protein</fullName>
    </submittedName>
</protein>
<dbReference type="RefSeq" id="WP_035687753.1">
    <property type="nucleotide sequence ID" value="NZ_LSEF01000054.1"/>
</dbReference>